<dbReference type="PANTHER" id="PTHR12287">
    <property type="entry name" value="EPIDERMAL GROWTH FACTOR RECEPTOR KINASE SUBSTRATE EPS8-RELATED PROTEIN"/>
    <property type="match status" value="1"/>
</dbReference>
<dbReference type="Pfam" id="PF22975">
    <property type="entry name" value="EPS8_2nd"/>
    <property type="match status" value="1"/>
</dbReference>
<dbReference type="SUPFAM" id="SSF50729">
    <property type="entry name" value="PH domain-like"/>
    <property type="match status" value="1"/>
</dbReference>
<dbReference type="GO" id="GO:0003779">
    <property type="term" value="F:actin binding"/>
    <property type="evidence" value="ECO:0007669"/>
    <property type="project" value="TreeGrafter"/>
</dbReference>
<dbReference type="InterPro" id="IPR036028">
    <property type="entry name" value="SH3-like_dom_sf"/>
</dbReference>
<feature type="compositionally biased region" description="Basic and acidic residues" evidence="4">
    <location>
        <begin position="860"/>
        <end position="874"/>
    </location>
</feature>
<name>A0A914GVM5_GLORO</name>
<feature type="compositionally biased region" description="Polar residues" evidence="4">
    <location>
        <begin position="691"/>
        <end position="706"/>
    </location>
</feature>
<feature type="compositionally biased region" description="Polar residues" evidence="4">
    <location>
        <begin position="841"/>
        <end position="858"/>
    </location>
</feature>
<dbReference type="Proteomes" id="UP000887572">
    <property type="component" value="Unplaced"/>
</dbReference>
<dbReference type="Gene3D" id="2.30.29.30">
    <property type="entry name" value="Pleckstrin-homology domain (PH domain)/Phosphotyrosine-binding domain (PTB)"/>
    <property type="match status" value="1"/>
</dbReference>
<dbReference type="InterPro" id="IPR039801">
    <property type="entry name" value="EPS8-like"/>
</dbReference>
<dbReference type="Gene3D" id="2.30.30.40">
    <property type="entry name" value="SH3 Domains"/>
    <property type="match status" value="1"/>
</dbReference>
<dbReference type="InterPro" id="IPR013625">
    <property type="entry name" value="PTB"/>
</dbReference>
<dbReference type="GO" id="GO:0005886">
    <property type="term" value="C:plasma membrane"/>
    <property type="evidence" value="ECO:0007669"/>
    <property type="project" value="TreeGrafter"/>
</dbReference>
<evidence type="ECO:0000259" key="5">
    <source>
        <dbReference type="PROSITE" id="PS50002"/>
    </source>
</evidence>
<dbReference type="InterPro" id="IPR055093">
    <property type="entry name" value="EPS8_2nd"/>
</dbReference>
<protein>
    <submittedName>
        <fullName evidence="7">SH3 domain-containing protein</fullName>
    </submittedName>
</protein>
<dbReference type="PROSITE" id="PS50002">
    <property type="entry name" value="SH3"/>
    <property type="match status" value="1"/>
</dbReference>
<feature type="region of interest" description="Disordered" evidence="4">
    <location>
        <begin position="841"/>
        <end position="874"/>
    </location>
</feature>
<dbReference type="Pfam" id="PF00018">
    <property type="entry name" value="SH3_1"/>
    <property type="match status" value="1"/>
</dbReference>
<feature type="compositionally biased region" description="Basic and acidic residues" evidence="4">
    <location>
        <begin position="664"/>
        <end position="676"/>
    </location>
</feature>
<sequence length="874" mass="98510">MRKTTSTTSHLPPPSSQNQRNNNNNNNNSRRFWYGSSPNLLHNATTNLAPASPILMHRDTTKSPPYYYHSSVAVDDTLPNSRHFPPNSNSNSINNNNKNNNNISTTKTTTLKSNKVPGHQHQQQQQMSSASNFASGPTTHGFGRRHTSTAGGGDFDYNNMPTSAMHSAPSYNVEHLASFAVGSHFSVLTPSDGVRKLKHMEQNSAICPVPMIFSLYPNRIAVSELNGNLVEEFPMDLVSDPTAHTSSDPRDLFNNMILFVVLEHAVSDGGTVPTELHIFQCTNSVPAGEVAEDLYHYIRGHYHKVGKRTTTATTASSCYPNPLHEMPRGHFSHDTAPNSVEYFEMDVNTLNRCFDDIERFVSRVQSVALAQRELEMQGNGAKQQRKGKKAKEAAKAVQNGILQLRAQMPTQDEFVDIFQKFKLCFNLLAKLKNHIHEPSSPELIHFLFTPLTVLLDACHWGLGQQVAQQVCSPLLSSEACELLQVYLFPKEAEVWHALGRAWNTPPEEWPGTLPPPYRPVFSDGWAPYGYPTQNIAHAEPSVSSASINNQNHHHQNDQRQQQQQQKRFGAAPAIHRGFSVPVQTGGGQSRFYYEPSRTINRDRDDPSLHREQRRPAAPDNIELERISLEKERLELERRKVLDKERMLLEQERRLREEAEKLEHERRQLHRESEKHSIAGSEPLPDLYRGHSSLQPSPSLNRRSGSSVHLLHNGQSPPSFSSTSPRPHEQHQQHSQFSPVVAVVQQQSPRQKAFYAELGRRGCKVVQVTYDRAAQNAKELTVARGEILEVINDSKNWWECRNINSRSGYVPHTILTVLDEGEEYNGRESYRNEGIRCAPGGASSNHSNHFPASSGTSTPEVIRERRGRNGEFRYF</sequence>
<dbReference type="SMART" id="SM00326">
    <property type="entry name" value="SH3"/>
    <property type="match status" value="1"/>
</dbReference>
<feature type="region of interest" description="Disordered" evidence="4">
    <location>
        <begin position="664"/>
        <end position="737"/>
    </location>
</feature>
<dbReference type="PANTHER" id="PTHR12287:SF23">
    <property type="entry name" value="AROUSER, ISOFORM A-RELATED"/>
    <property type="match status" value="1"/>
</dbReference>
<feature type="domain" description="SH3" evidence="5">
    <location>
        <begin position="760"/>
        <end position="819"/>
    </location>
</feature>
<keyword evidence="6" id="KW-1185">Reference proteome</keyword>
<dbReference type="Pfam" id="PF08416">
    <property type="entry name" value="PTB"/>
    <property type="match status" value="1"/>
</dbReference>
<evidence type="ECO:0000256" key="3">
    <source>
        <dbReference type="PROSITE-ProRule" id="PRU00192"/>
    </source>
</evidence>
<evidence type="ECO:0000256" key="2">
    <source>
        <dbReference type="ARBA" id="ARBA00022443"/>
    </source>
</evidence>
<feature type="region of interest" description="Disordered" evidence="4">
    <location>
        <begin position="78"/>
        <end position="155"/>
    </location>
</feature>
<feature type="compositionally biased region" description="Low complexity" evidence="4">
    <location>
        <begin position="715"/>
        <end position="724"/>
    </location>
</feature>
<dbReference type="InterPro" id="IPR001452">
    <property type="entry name" value="SH3_domain"/>
</dbReference>
<accession>A0A914GVM5</accession>
<proteinExistence type="inferred from homology"/>
<dbReference type="WBParaSite" id="Gr19_v10_g11609.t1">
    <property type="protein sequence ID" value="Gr19_v10_g11609.t1"/>
    <property type="gene ID" value="Gr19_v10_g11609"/>
</dbReference>
<dbReference type="InterPro" id="IPR011993">
    <property type="entry name" value="PH-like_dom_sf"/>
</dbReference>
<feature type="region of interest" description="Disordered" evidence="4">
    <location>
        <begin position="1"/>
        <end position="36"/>
    </location>
</feature>
<evidence type="ECO:0000313" key="6">
    <source>
        <dbReference type="Proteomes" id="UP000887572"/>
    </source>
</evidence>
<organism evidence="6 7">
    <name type="scientific">Globodera rostochiensis</name>
    <name type="common">Golden nematode worm</name>
    <name type="synonym">Heterodera rostochiensis</name>
    <dbReference type="NCBI Taxonomy" id="31243"/>
    <lineage>
        <taxon>Eukaryota</taxon>
        <taxon>Metazoa</taxon>
        <taxon>Ecdysozoa</taxon>
        <taxon>Nematoda</taxon>
        <taxon>Chromadorea</taxon>
        <taxon>Rhabditida</taxon>
        <taxon>Tylenchina</taxon>
        <taxon>Tylenchomorpha</taxon>
        <taxon>Tylenchoidea</taxon>
        <taxon>Heteroderidae</taxon>
        <taxon>Heteroderinae</taxon>
        <taxon>Globodera</taxon>
    </lineage>
</organism>
<reference evidence="7" key="1">
    <citation type="submission" date="2022-11" db="UniProtKB">
        <authorList>
            <consortium name="WormBaseParasite"/>
        </authorList>
    </citation>
    <scope>IDENTIFICATION</scope>
</reference>
<dbReference type="SUPFAM" id="SSF50044">
    <property type="entry name" value="SH3-domain"/>
    <property type="match status" value="1"/>
</dbReference>
<keyword evidence="2 3" id="KW-0728">SH3 domain</keyword>
<feature type="compositionally biased region" description="Low complexity" evidence="4">
    <location>
        <begin position="87"/>
        <end position="126"/>
    </location>
</feature>
<evidence type="ECO:0000256" key="4">
    <source>
        <dbReference type="SAM" id="MobiDB-lite"/>
    </source>
</evidence>
<dbReference type="GO" id="GO:0007266">
    <property type="term" value="P:Rho protein signal transduction"/>
    <property type="evidence" value="ECO:0007669"/>
    <property type="project" value="TreeGrafter"/>
</dbReference>
<comment type="similarity">
    <text evidence="1">Belongs to the EPS8 family.</text>
</comment>
<feature type="region of interest" description="Disordered" evidence="4">
    <location>
        <begin position="545"/>
        <end position="618"/>
    </location>
</feature>
<feature type="compositionally biased region" description="Basic and acidic residues" evidence="4">
    <location>
        <begin position="599"/>
        <end position="618"/>
    </location>
</feature>
<evidence type="ECO:0000256" key="1">
    <source>
        <dbReference type="ARBA" id="ARBA00006197"/>
    </source>
</evidence>
<feature type="compositionally biased region" description="Low complexity" evidence="4">
    <location>
        <begin position="1"/>
        <end position="31"/>
    </location>
</feature>
<evidence type="ECO:0000313" key="7">
    <source>
        <dbReference type="WBParaSite" id="Gr19_v10_g11609.t1"/>
    </source>
</evidence>
<dbReference type="AlphaFoldDB" id="A0A914GVM5"/>
<dbReference type="GO" id="GO:0035023">
    <property type="term" value="P:regulation of Rho protein signal transduction"/>
    <property type="evidence" value="ECO:0007669"/>
    <property type="project" value="TreeGrafter"/>
</dbReference>
<feature type="compositionally biased region" description="Polar residues" evidence="4">
    <location>
        <begin position="127"/>
        <end position="138"/>
    </location>
</feature>